<evidence type="ECO:0000256" key="3">
    <source>
        <dbReference type="PROSITE-ProRule" id="PRU01161"/>
    </source>
</evidence>
<evidence type="ECO:0000256" key="1">
    <source>
        <dbReference type="ARBA" id="ARBA00023098"/>
    </source>
</evidence>
<dbReference type="Pfam" id="PF10257">
    <property type="entry name" value="RAI16-like"/>
    <property type="match status" value="1"/>
</dbReference>
<dbReference type="SUPFAM" id="SSF52151">
    <property type="entry name" value="FabD/lysophospholipase-like"/>
    <property type="match status" value="1"/>
</dbReference>
<evidence type="ECO:0000256" key="2">
    <source>
        <dbReference type="ARBA" id="ARBA00024336"/>
    </source>
</evidence>
<evidence type="ECO:0000259" key="5">
    <source>
        <dbReference type="PROSITE" id="PS51635"/>
    </source>
</evidence>
<dbReference type="Pfam" id="PF01734">
    <property type="entry name" value="Patatin"/>
    <property type="match status" value="1"/>
</dbReference>
<dbReference type="Proteomes" id="UP001303046">
    <property type="component" value="Unassembled WGS sequence"/>
</dbReference>
<dbReference type="EMBL" id="JAVFWL010000003">
    <property type="protein sequence ID" value="KAK6745090.1"/>
    <property type="molecule type" value="Genomic_DNA"/>
</dbReference>
<comment type="similarity">
    <text evidence="2">Belongs to the FHIP family.</text>
</comment>
<dbReference type="InterPro" id="IPR016035">
    <property type="entry name" value="Acyl_Trfase/lysoPLipase"/>
</dbReference>
<feature type="short sequence motif" description="GXSXG" evidence="3">
    <location>
        <begin position="1046"/>
        <end position="1050"/>
    </location>
</feature>
<keyword evidence="7" id="KW-1185">Reference proteome</keyword>
<dbReference type="Gene3D" id="3.40.1090.10">
    <property type="entry name" value="Cytosolic phospholipase A2 catalytic domain"/>
    <property type="match status" value="2"/>
</dbReference>
<keyword evidence="1 3" id="KW-0443">Lipid metabolism</keyword>
<evidence type="ECO:0000256" key="4">
    <source>
        <dbReference type="SAM" id="MobiDB-lite"/>
    </source>
</evidence>
<keyword evidence="3" id="KW-0378">Hydrolase</keyword>
<comment type="caution">
    <text evidence="3">Lacks conserved residue(s) required for the propagation of feature annotation.</text>
</comment>
<feature type="compositionally biased region" description="Low complexity" evidence="4">
    <location>
        <begin position="1625"/>
        <end position="1636"/>
    </location>
</feature>
<feature type="region of interest" description="Disordered" evidence="4">
    <location>
        <begin position="1542"/>
        <end position="1637"/>
    </location>
</feature>
<dbReference type="PROSITE" id="PS51635">
    <property type="entry name" value="PNPLA"/>
    <property type="match status" value="1"/>
</dbReference>
<organism evidence="6 7">
    <name type="scientific">Necator americanus</name>
    <name type="common">Human hookworm</name>
    <dbReference type="NCBI Taxonomy" id="51031"/>
    <lineage>
        <taxon>Eukaryota</taxon>
        <taxon>Metazoa</taxon>
        <taxon>Ecdysozoa</taxon>
        <taxon>Nematoda</taxon>
        <taxon>Chromadorea</taxon>
        <taxon>Rhabditida</taxon>
        <taxon>Rhabditina</taxon>
        <taxon>Rhabditomorpha</taxon>
        <taxon>Strongyloidea</taxon>
        <taxon>Ancylostomatidae</taxon>
        <taxon>Bunostominae</taxon>
        <taxon>Necator</taxon>
    </lineage>
</organism>
<feature type="active site" description="Proton acceptor" evidence="3">
    <location>
        <position position="1167"/>
    </location>
</feature>
<dbReference type="CDD" id="cd07204">
    <property type="entry name" value="Pat_PNPLA_like"/>
    <property type="match status" value="1"/>
</dbReference>
<feature type="short sequence motif" description="DGA/G" evidence="3">
    <location>
        <begin position="1167"/>
        <end position="1169"/>
    </location>
</feature>
<comment type="caution">
    <text evidence="6">The sequence shown here is derived from an EMBL/GenBank/DDBJ whole genome shotgun (WGS) entry which is preliminary data.</text>
</comment>
<gene>
    <name evidence="6" type="primary">Necator_chrIII.g12429</name>
    <name evidence="6" type="ORF">RB195_011663</name>
</gene>
<feature type="region of interest" description="Disordered" evidence="4">
    <location>
        <begin position="1"/>
        <end position="29"/>
    </location>
</feature>
<dbReference type="PANTHER" id="PTHR21705">
    <property type="entry name" value="RAI16 PROTEIN-RELATED"/>
    <property type="match status" value="1"/>
</dbReference>
<protein>
    <recommendedName>
        <fullName evidence="5">PNPLA domain-containing protein</fullName>
    </recommendedName>
</protein>
<dbReference type="InterPro" id="IPR002641">
    <property type="entry name" value="PNPLA_dom"/>
</dbReference>
<evidence type="ECO:0000313" key="6">
    <source>
        <dbReference type="EMBL" id="KAK6745090.1"/>
    </source>
</evidence>
<keyword evidence="3" id="KW-0442">Lipid degradation</keyword>
<evidence type="ECO:0000313" key="7">
    <source>
        <dbReference type="Proteomes" id="UP001303046"/>
    </source>
</evidence>
<proteinExistence type="inferred from homology"/>
<feature type="domain" description="PNPLA" evidence="5">
    <location>
        <begin position="1013"/>
        <end position="1180"/>
    </location>
</feature>
<accession>A0ABR1D4C9</accession>
<sequence>MIRWFSRLGSPSPSPTNSPAAINGSPRKEAVPESWSVAYASDPTEWERKFDECWDIVEKILDKKECDPEHDITYNEMTQLIAQLTRMCQLLMMEVNAQPEPAIGPILDRYFTQQIMERVLDWAIQVPDFLKPTCQLALIRVYELIVSESHTQNHCLLVHKPILNPLLRLFEWCERADGLRPNKLGHPSATEKHFVVLLNQICTKLAEDRTLLHFFFSCTDGADQFIVFSLLIPFLYEQNDVGQLARDALLLILSVSAKHEQIAEFVAYKSAFCPVVATGLSGCFSQLGRILTGDGAERIVPEHAAESLANFHSSLLFCNAVVQAAHPSVVEQICNFFYSGFLISVVKPALLQEEQEGVAAATVYLQLCVETVTEAPLLRTIIRMLLLERDDERRLLVEVIVGRVASGDKLGVVSLSLLDSLLQIGCEDLMLVLVLRHLLPMYHVSRAQLSKVRDRCQALASAERLLDCVPQCMLTFPEICSEETVSLYLQEGAQLVEKRAKACSAWKWRYDGVHPSPLLFRGDSDEEPNLHTPFTRLSSCRSSMSSASFGLNRYFASKNSHLTSDSALGVGENFAGLLAELGGSPPHSLDGSISPVEEDSEFILPPINTSSIMTSSMVDYFQLAAYDDLSESEDSPSSLDKKDLRIEGKKIQCEKQGSVSEAESATTGQGFDTDAEMARSFVLSGWADVEDLDTFISLLDRRTVPSKQKMSSAETMAFIDSKLQYMREMEMEKQEPPEIKKEVKEKERVVQVHGQLIDAGQDGSLFLDSLLTQLAEMTEHSLAFNLQLANVLCSLAAYPQPLLVASIFNTKPSDGFPHLIQVLTELKERVDAAANAIEGLDVYVGRALRTLNGRAEKMERYSDGYIARLSDSPRDDAFAPITSFLRGRPFGSSGRRSHGIRYHSHKAVESEAAARDDAASKNIVHAAIVLANLCQYLAGIAMQQSVAVCRSLTQPRSTVWFTNQQFRISIDRRRKCLRQTPHVCCGRTMSRHFAVDDGFKMTMINSYPERMNLSFSGCGFLCIYHAGVAAAIKEYAPHLIQNKISGASAGAIVAAGLVTNVCISQATSTILKIVTQARSRALGPLHPAFNLLGLVREEIEHILPPNSYKKCSGRLQISLTRWRDNKNVVVTEFESNEELIDAIICSCFIPIYCGVTPPTYRGEAYIDGGFTDNQPSYDDHTVTVSPFSGESDICPPDWDSASFFGICFSKTSIRFTTRNLFRLTACLMPPSTEDCSKMCLQGFEDALRFLSKNAMAPCIRCLTVQTNVDQILESYSPIEDRLQVPMIAPRLRRTNSAAAKRRLESECDTCCESEHMYNTSVSEVFPSIMTKTFDEAFAAEDSFFKYLLSFRMFRYARMALGVGKLPWDMLLIFVKNVISWLSAVVAPEWLRAKFTALVDFVLMEVERQKSRYSRFSCLLPVPEITYNRREPEIELSEDARKELAVIRESDKRKRAKAEATVSSVTSIPSIDWTLLDDAENEDSLQHVIEYSESHDAMYEFHYLDENNRIRTFELFNMADPFKRHECHSRISSIPPSRPVSMLVEEEQENVEAEAACSSKADEEDSGLSGVEGQADTGRRDACCSPVRHFPPLLRMSGRGKGSSRRHMGSGGSSGQPSTSRKQHSTSRSGSVVSGSGMNVDVIRSASSDSEGDGAEKLFVPARRQRTSSIEYDGEPEPNVIQVISLASEVRTSKISAGTHHFAPAAV</sequence>
<feature type="active site" description="Nucleophile" evidence="3">
    <location>
        <position position="1048"/>
    </location>
</feature>
<dbReference type="InterPro" id="IPR019384">
    <property type="entry name" value="FHIP"/>
</dbReference>
<dbReference type="PANTHER" id="PTHR21705:SF11">
    <property type="entry name" value="FHIP FAMILY PROTEIN CG3558"/>
    <property type="match status" value="1"/>
</dbReference>
<dbReference type="Pfam" id="PF19314">
    <property type="entry name" value="DUF5917"/>
    <property type="match status" value="1"/>
</dbReference>
<name>A0ABR1D4C9_NECAM</name>
<dbReference type="InterPro" id="IPR045669">
    <property type="entry name" value="FHIP_C"/>
</dbReference>
<reference evidence="6 7" key="1">
    <citation type="submission" date="2023-08" db="EMBL/GenBank/DDBJ databases">
        <title>A Necator americanus chromosomal reference genome.</title>
        <authorList>
            <person name="Ilik V."/>
            <person name="Petrzelkova K.J."/>
            <person name="Pardy F."/>
            <person name="Fuh T."/>
            <person name="Niatou-Singa F.S."/>
            <person name="Gouil Q."/>
            <person name="Baker L."/>
            <person name="Ritchie M.E."/>
            <person name="Jex A.R."/>
            <person name="Gazzola D."/>
            <person name="Li H."/>
            <person name="Toshio Fujiwara R."/>
            <person name="Zhan B."/>
            <person name="Aroian R.V."/>
            <person name="Pafco B."/>
            <person name="Schwarz E.M."/>
        </authorList>
    </citation>
    <scope>NUCLEOTIDE SEQUENCE [LARGE SCALE GENOMIC DNA]</scope>
    <source>
        <strain evidence="6 7">Aroian</strain>
        <tissue evidence="6">Whole animal</tissue>
    </source>
</reference>